<dbReference type="GO" id="GO:0005886">
    <property type="term" value="C:plasma membrane"/>
    <property type="evidence" value="ECO:0007669"/>
    <property type="project" value="UniProtKB-ARBA"/>
</dbReference>
<keyword evidence="3 6" id="KW-0812">Transmembrane</keyword>
<comment type="caution">
    <text evidence="9">The sequence shown here is derived from an EMBL/GenBank/DDBJ whole genome shotgun (WGS) entry which is preliminary data.</text>
</comment>
<dbReference type="AlphaFoldDB" id="A0AAU9LZ16"/>
<evidence type="ECO:0000256" key="4">
    <source>
        <dbReference type="ARBA" id="ARBA00022989"/>
    </source>
</evidence>
<feature type="chain" id="PRO_5043739913" description="ABC-2 type transporter transmembrane domain-containing protein" evidence="7">
    <location>
        <begin position="17"/>
        <end position="218"/>
    </location>
</feature>
<proteinExistence type="predicted"/>
<feature type="signal peptide" evidence="7">
    <location>
        <begin position="1"/>
        <end position="16"/>
    </location>
</feature>
<gene>
    <name evidence="9" type="ORF">LVIROSA_LOCUS6516</name>
</gene>
<evidence type="ECO:0000256" key="6">
    <source>
        <dbReference type="SAM" id="Phobius"/>
    </source>
</evidence>
<keyword evidence="7" id="KW-0732">Signal</keyword>
<name>A0AAU9LZ16_9ASTR</name>
<feature type="transmembrane region" description="Helical" evidence="6">
    <location>
        <begin position="187"/>
        <end position="210"/>
    </location>
</feature>
<keyword evidence="2" id="KW-0813">Transport</keyword>
<dbReference type="EMBL" id="CAKMRJ010000174">
    <property type="protein sequence ID" value="CAH1418949.1"/>
    <property type="molecule type" value="Genomic_DNA"/>
</dbReference>
<evidence type="ECO:0000256" key="7">
    <source>
        <dbReference type="SAM" id="SignalP"/>
    </source>
</evidence>
<reference evidence="9 10" key="1">
    <citation type="submission" date="2022-01" db="EMBL/GenBank/DDBJ databases">
        <authorList>
            <person name="Xiong W."/>
            <person name="Schranz E."/>
        </authorList>
    </citation>
    <scope>NUCLEOTIDE SEQUENCE [LARGE SCALE GENOMIC DNA]</scope>
</reference>
<evidence type="ECO:0000256" key="1">
    <source>
        <dbReference type="ARBA" id="ARBA00004141"/>
    </source>
</evidence>
<dbReference type="Proteomes" id="UP001157418">
    <property type="component" value="Unassembled WGS sequence"/>
</dbReference>
<feature type="transmembrane region" description="Helical" evidence="6">
    <location>
        <begin position="110"/>
        <end position="130"/>
    </location>
</feature>
<keyword evidence="4 6" id="KW-1133">Transmembrane helix</keyword>
<feature type="transmembrane region" description="Helical" evidence="6">
    <location>
        <begin position="45"/>
        <end position="68"/>
    </location>
</feature>
<evidence type="ECO:0000256" key="2">
    <source>
        <dbReference type="ARBA" id="ARBA00022448"/>
    </source>
</evidence>
<evidence type="ECO:0000256" key="3">
    <source>
        <dbReference type="ARBA" id="ARBA00022692"/>
    </source>
</evidence>
<comment type="subcellular location">
    <subcellularLocation>
        <location evidence="1">Membrane</location>
        <topology evidence="1">Multi-pass membrane protein</topology>
    </subcellularLocation>
</comment>
<dbReference type="GO" id="GO:0140359">
    <property type="term" value="F:ABC-type transporter activity"/>
    <property type="evidence" value="ECO:0007669"/>
    <property type="project" value="InterPro"/>
</dbReference>
<keyword evidence="5 6" id="KW-0472">Membrane</keyword>
<feature type="transmembrane region" description="Helical" evidence="6">
    <location>
        <begin position="80"/>
        <end position="104"/>
    </location>
</feature>
<evidence type="ECO:0000259" key="8">
    <source>
        <dbReference type="Pfam" id="PF01061"/>
    </source>
</evidence>
<protein>
    <recommendedName>
        <fullName evidence="8">ABC-2 type transporter transmembrane domain-containing protein</fullName>
    </recommendedName>
</protein>
<dbReference type="Pfam" id="PF01061">
    <property type="entry name" value="ABC2_membrane"/>
    <property type="match status" value="1"/>
</dbReference>
<feature type="domain" description="ABC-2 type transporter transmembrane" evidence="8">
    <location>
        <begin position="1"/>
        <end position="159"/>
    </location>
</feature>
<evidence type="ECO:0000313" key="10">
    <source>
        <dbReference type="Proteomes" id="UP001157418"/>
    </source>
</evidence>
<dbReference type="PANTHER" id="PTHR19241">
    <property type="entry name" value="ATP-BINDING CASSETTE TRANSPORTER"/>
    <property type="match status" value="1"/>
</dbReference>
<dbReference type="InterPro" id="IPR013525">
    <property type="entry name" value="ABC2_TM"/>
</dbReference>
<accession>A0AAU9LZ16</accession>
<evidence type="ECO:0000313" key="9">
    <source>
        <dbReference type="EMBL" id="CAH1418949.1"/>
    </source>
</evidence>
<organism evidence="9 10">
    <name type="scientific">Lactuca virosa</name>
    <dbReference type="NCBI Taxonomy" id="75947"/>
    <lineage>
        <taxon>Eukaryota</taxon>
        <taxon>Viridiplantae</taxon>
        <taxon>Streptophyta</taxon>
        <taxon>Embryophyta</taxon>
        <taxon>Tracheophyta</taxon>
        <taxon>Spermatophyta</taxon>
        <taxon>Magnoliopsida</taxon>
        <taxon>eudicotyledons</taxon>
        <taxon>Gunneridae</taxon>
        <taxon>Pentapetalae</taxon>
        <taxon>asterids</taxon>
        <taxon>campanulids</taxon>
        <taxon>Asterales</taxon>
        <taxon>Asteraceae</taxon>
        <taxon>Cichorioideae</taxon>
        <taxon>Cichorieae</taxon>
        <taxon>Lactucinae</taxon>
        <taxon>Lactuca</taxon>
    </lineage>
</organism>
<sequence length="218" mass="25163">MGCLYTSVLFLGIVYASSVQPVVDIERTVFYRERAAGMYSALPYAFAQVVVEIPYIFSQAVVFGLIVYAMIGFDWTVVKFFWFMFIMFCCLLYMTYFGMMSVAVTPNTEIASVVAAAFYGLWNLFSGYIIPEPKIPVWWRWYYWADPMAWTQYGLVVSQLGDFDSLLNNGETVKEYLRHYYGFKHDFIGVVAGVHVGFVVIFAVIFSFCIKSFNFQKR</sequence>
<keyword evidence="10" id="KW-1185">Reference proteome</keyword>
<evidence type="ECO:0000256" key="5">
    <source>
        <dbReference type="ARBA" id="ARBA00023136"/>
    </source>
</evidence>